<dbReference type="GO" id="GO:0006355">
    <property type="term" value="P:regulation of DNA-templated transcription"/>
    <property type="evidence" value="ECO:0007669"/>
    <property type="project" value="InterPro"/>
</dbReference>
<dbReference type="AlphaFoldDB" id="A0A7X1ZD24"/>
<evidence type="ECO:0000313" key="3">
    <source>
        <dbReference type="Proteomes" id="UP000434582"/>
    </source>
</evidence>
<dbReference type="PRINTS" id="PR00038">
    <property type="entry name" value="HTHLUXR"/>
</dbReference>
<accession>A0A7X1ZD24</accession>
<dbReference type="InterPro" id="IPR016032">
    <property type="entry name" value="Sig_transdc_resp-reg_C-effctor"/>
</dbReference>
<dbReference type="InterPro" id="IPR036388">
    <property type="entry name" value="WH-like_DNA-bd_sf"/>
</dbReference>
<evidence type="ECO:0000313" key="2">
    <source>
        <dbReference type="EMBL" id="MQX36326.1"/>
    </source>
</evidence>
<name>A0A7X1ZD24_9PROT</name>
<feature type="domain" description="HTH luxR-type" evidence="1">
    <location>
        <begin position="280"/>
        <end position="337"/>
    </location>
</feature>
<proteinExistence type="predicted"/>
<dbReference type="InterPro" id="IPR000792">
    <property type="entry name" value="Tscrpt_reg_LuxR_C"/>
</dbReference>
<dbReference type="Pfam" id="PF00196">
    <property type="entry name" value="GerE"/>
    <property type="match status" value="1"/>
</dbReference>
<dbReference type="EMBL" id="WIVE01000017">
    <property type="protein sequence ID" value="MQX36326.1"/>
    <property type="molecule type" value="Genomic_DNA"/>
</dbReference>
<reference evidence="2 3" key="1">
    <citation type="submission" date="2019-10" db="EMBL/GenBank/DDBJ databases">
        <title>Draft whole-genome sequence of the purple nonsulfur photosynthetic bacterium Roseospira navarrensis DSM 15114.</title>
        <authorList>
            <person name="Kyndt J.A."/>
            <person name="Meyer T.E."/>
        </authorList>
    </citation>
    <scope>NUCLEOTIDE SEQUENCE [LARGE SCALE GENOMIC DNA]</scope>
    <source>
        <strain evidence="2 3">DSM 15114</strain>
    </source>
</reference>
<dbReference type="Gene3D" id="1.10.10.10">
    <property type="entry name" value="Winged helix-like DNA-binding domain superfamily/Winged helix DNA-binding domain"/>
    <property type="match status" value="1"/>
</dbReference>
<dbReference type="GO" id="GO:0003677">
    <property type="term" value="F:DNA binding"/>
    <property type="evidence" value="ECO:0007669"/>
    <property type="project" value="InterPro"/>
</dbReference>
<sequence>MGWSVGAARAFRLGADALETPRPTQEALMEIDETLARHIADVQRGLLAVDLDPSRVQALLADIGALVHADAAMGAWLNEGQPWLTTWRAGPQIAAYMAETFAGVDREGNIRTHDPDLDRVNRTRRGLGTGIYHEREFAHRDRIVAARYHREGFGPAGMHHVIGMTARLSVGEAVFAFGYDDGDGLAREEDRIKAVLALLLPAFEQGFQGLDRRSRHRERLEKAMAEADLPARIVAGDAPPPADALLHLPLPELTTGEAPTPYLAVSGPDVEHLAARLAACFDLTERQTATARLLLAGRSTAEIAADLGIRLNTARRHCEAVLDKTGAGQRHRLAVIAARQGRCGPNGCAT</sequence>
<dbReference type="SUPFAM" id="SSF46894">
    <property type="entry name" value="C-terminal effector domain of the bipartite response regulators"/>
    <property type="match status" value="1"/>
</dbReference>
<dbReference type="OrthoDB" id="9805444at2"/>
<evidence type="ECO:0000259" key="1">
    <source>
        <dbReference type="SMART" id="SM00421"/>
    </source>
</evidence>
<protein>
    <recommendedName>
        <fullName evidence="1">HTH luxR-type domain-containing protein</fullName>
    </recommendedName>
</protein>
<comment type="caution">
    <text evidence="2">The sequence shown here is derived from an EMBL/GenBank/DDBJ whole genome shotgun (WGS) entry which is preliminary data.</text>
</comment>
<dbReference type="SMART" id="SM00421">
    <property type="entry name" value="HTH_LUXR"/>
    <property type="match status" value="1"/>
</dbReference>
<keyword evidence="3" id="KW-1185">Reference proteome</keyword>
<dbReference type="Proteomes" id="UP000434582">
    <property type="component" value="Unassembled WGS sequence"/>
</dbReference>
<gene>
    <name evidence="2" type="ORF">GHC57_07320</name>
</gene>
<organism evidence="2 3">
    <name type="scientific">Roseospira navarrensis</name>
    <dbReference type="NCBI Taxonomy" id="140058"/>
    <lineage>
        <taxon>Bacteria</taxon>
        <taxon>Pseudomonadati</taxon>
        <taxon>Pseudomonadota</taxon>
        <taxon>Alphaproteobacteria</taxon>
        <taxon>Rhodospirillales</taxon>
        <taxon>Rhodospirillaceae</taxon>
        <taxon>Roseospira</taxon>
    </lineage>
</organism>